<feature type="transmembrane region" description="Helical" evidence="1">
    <location>
        <begin position="12"/>
        <end position="39"/>
    </location>
</feature>
<keyword evidence="1" id="KW-1133">Transmembrane helix</keyword>
<evidence type="ECO:0000313" key="2">
    <source>
        <dbReference type="EMBL" id="WWR46131.1"/>
    </source>
</evidence>
<keyword evidence="3" id="KW-1185">Reference proteome</keyword>
<feature type="transmembrane region" description="Helical" evidence="1">
    <location>
        <begin position="142"/>
        <end position="164"/>
    </location>
</feature>
<dbReference type="EMBL" id="CP146069">
    <property type="protein sequence ID" value="WWR46131.1"/>
    <property type="molecule type" value="Genomic_DNA"/>
</dbReference>
<protein>
    <submittedName>
        <fullName evidence="2">Uncharacterized protein</fullName>
    </submittedName>
</protein>
<accession>A0ABZ2HI03</accession>
<dbReference type="RefSeq" id="WP_338549023.1">
    <property type="nucleotide sequence ID" value="NZ_CP146069.1"/>
</dbReference>
<keyword evidence="1" id="KW-0472">Membrane</keyword>
<organism evidence="2 3">
    <name type="scientific">Roseovarius phycicola</name>
    <dbReference type="NCBI Taxonomy" id="3080976"/>
    <lineage>
        <taxon>Bacteria</taxon>
        <taxon>Pseudomonadati</taxon>
        <taxon>Pseudomonadota</taxon>
        <taxon>Alphaproteobacteria</taxon>
        <taxon>Rhodobacterales</taxon>
        <taxon>Roseobacteraceae</taxon>
        <taxon>Roseovarius</taxon>
    </lineage>
</organism>
<sequence length="171" mass="18001">MTDITTPTSRGWALPSISVNTLMLILLGGAAGTLAFDIFGRAISPILGFASLAPVGLARGFLGALDLPNGAAYGHLMHLFLVGTLAYPIGWLFVARPVLARVMPSLHWLPASVAYGIGLWVFAIGGIATFAGNAPFLNFTQITWVALVGHVLYAIIAAATIAFLERLQNAR</sequence>
<feature type="transmembrane region" description="Helical" evidence="1">
    <location>
        <begin position="71"/>
        <end position="94"/>
    </location>
</feature>
<dbReference type="Proteomes" id="UP001364156">
    <property type="component" value="Chromosome"/>
</dbReference>
<evidence type="ECO:0000256" key="1">
    <source>
        <dbReference type="SAM" id="Phobius"/>
    </source>
</evidence>
<name>A0ABZ2HI03_9RHOB</name>
<reference evidence="2 3" key="1">
    <citation type="submission" date="2023-10" db="EMBL/GenBank/DDBJ databases">
        <title>Roseovarius strain S88 nov., isolated from a marine algae.</title>
        <authorList>
            <person name="Lee M.W."/>
            <person name="Lee J.K."/>
            <person name="Kim J.M."/>
            <person name="Choi D.G."/>
            <person name="Baek J.H."/>
            <person name="Bayburt H."/>
            <person name="Jung J.J."/>
            <person name="Han D.M."/>
            <person name="Jeon C.O."/>
        </authorList>
    </citation>
    <scope>NUCLEOTIDE SEQUENCE [LARGE SCALE GENOMIC DNA]</scope>
    <source>
        <strain evidence="2 3">S88</strain>
    </source>
</reference>
<evidence type="ECO:0000313" key="3">
    <source>
        <dbReference type="Proteomes" id="UP001364156"/>
    </source>
</evidence>
<keyword evidence="1" id="KW-0812">Transmembrane</keyword>
<proteinExistence type="predicted"/>
<feature type="transmembrane region" description="Helical" evidence="1">
    <location>
        <begin position="106"/>
        <end position="130"/>
    </location>
</feature>
<gene>
    <name evidence="2" type="ORF">RZ517_15360</name>
</gene>